<dbReference type="RefSeq" id="WP_373563393.1">
    <property type="nucleotide sequence ID" value="NZ_JACBYR010000001.1"/>
</dbReference>
<dbReference type="FunFam" id="3.40.50.720:FF:000084">
    <property type="entry name" value="Short-chain dehydrogenase reductase"/>
    <property type="match status" value="1"/>
</dbReference>
<dbReference type="InterPro" id="IPR020904">
    <property type="entry name" value="Sc_DH/Rdtase_CS"/>
</dbReference>
<evidence type="ECO:0000256" key="1">
    <source>
        <dbReference type="ARBA" id="ARBA00006484"/>
    </source>
</evidence>
<dbReference type="PANTHER" id="PTHR24321:SF8">
    <property type="entry name" value="ESTRADIOL 17-BETA-DEHYDROGENASE 8-RELATED"/>
    <property type="match status" value="1"/>
</dbReference>
<dbReference type="CDD" id="cd05233">
    <property type="entry name" value="SDR_c"/>
    <property type="match status" value="1"/>
</dbReference>
<dbReference type="PROSITE" id="PS00061">
    <property type="entry name" value="ADH_SHORT"/>
    <property type="match status" value="1"/>
</dbReference>
<dbReference type="Gene3D" id="3.40.50.720">
    <property type="entry name" value="NAD(P)-binding Rossmann-like Domain"/>
    <property type="match status" value="1"/>
</dbReference>
<protein>
    <submittedName>
        <fullName evidence="3">NAD(P)-dependent dehydrogenase (Short-subunit alcohol dehydrogenase family)</fullName>
    </submittedName>
</protein>
<evidence type="ECO:0000313" key="4">
    <source>
        <dbReference type="Proteomes" id="UP000542125"/>
    </source>
</evidence>
<organism evidence="3 4">
    <name type="scientific">Pigmentiphaga litoralis</name>
    <dbReference type="NCBI Taxonomy" id="516702"/>
    <lineage>
        <taxon>Bacteria</taxon>
        <taxon>Pseudomonadati</taxon>
        <taxon>Pseudomonadota</taxon>
        <taxon>Betaproteobacteria</taxon>
        <taxon>Burkholderiales</taxon>
        <taxon>Alcaligenaceae</taxon>
        <taxon>Pigmentiphaga</taxon>
    </lineage>
</organism>
<dbReference type="Pfam" id="PF13561">
    <property type="entry name" value="adh_short_C2"/>
    <property type="match status" value="1"/>
</dbReference>
<comment type="caution">
    <text evidence="3">The sequence shown here is derived from an EMBL/GenBank/DDBJ whole genome shotgun (WGS) entry which is preliminary data.</text>
</comment>
<dbReference type="GO" id="GO:0016491">
    <property type="term" value="F:oxidoreductase activity"/>
    <property type="evidence" value="ECO:0007669"/>
    <property type="project" value="UniProtKB-KW"/>
</dbReference>
<evidence type="ECO:0000256" key="2">
    <source>
        <dbReference type="ARBA" id="ARBA00023002"/>
    </source>
</evidence>
<dbReference type="SUPFAM" id="SSF51735">
    <property type="entry name" value="NAD(P)-binding Rossmann-fold domains"/>
    <property type="match status" value="1"/>
</dbReference>
<accession>A0A7Y9IQX9</accession>
<name>A0A7Y9IQX9_9BURK</name>
<dbReference type="PRINTS" id="PR00080">
    <property type="entry name" value="SDRFAMILY"/>
</dbReference>
<dbReference type="InterPro" id="IPR036291">
    <property type="entry name" value="NAD(P)-bd_dom_sf"/>
</dbReference>
<keyword evidence="2" id="KW-0560">Oxidoreductase</keyword>
<dbReference type="Proteomes" id="UP000542125">
    <property type="component" value="Unassembled WGS sequence"/>
</dbReference>
<proteinExistence type="inferred from homology"/>
<evidence type="ECO:0000313" key="3">
    <source>
        <dbReference type="EMBL" id="NYE81387.1"/>
    </source>
</evidence>
<keyword evidence="4" id="KW-1185">Reference proteome</keyword>
<gene>
    <name evidence="3" type="ORF">FHW18_000658</name>
</gene>
<dbReference type="EMBL" id="JACBYR010000001">
    <property type="protein sequence ID" value="NYE81387.1"/>
    <property type="molecule type" value="Genomic_DNA"/>
</dbReference>
<comment type="similarity">
    <text evidence="1">Belongs to the short-chain dehydrogenases/reductases (SDR) family.</text>
</comment>
<dbReference type="InterPro" id="IPR002347">
    <property type="entry name" value="SDR_fam"/>
</dbReference>
<dbReference type="AlphaFoldDB" id="A0A7Y9IQX9"/>
<dbReference type="PANTHER" id="PTHR24321">
    <property type="entry name" value="DEHYDROGENASES, SHORT CHAIN"/>
    <property type="match status" value="1"/>
</dbReference>
<dbReference type="PRINTS" id="PR00081">
    <property type="entry name" value="GDHRDH"/>
</dbReference>
<reference evidence="3 4" key="1">
    <citation type="submission" date="2020-07" db="EMBL/GenBank/DDBJ databases">
        <title>Genomic Encyclopedia of Type Strains, Phase IV (KMG-V): Genome sequencing to study the core and pangenomes of soil and plant-associated prokaryotes.</title>
        <authorList>
            <person name="Whitman W."/>
        </authorList>
    </citation>
    <scope>NUCLEOTIDE SEQUENCE [LARGE SCALE GENOMIC DNA]</scope>
    <source>
        <strain evidence="3 4">SAS40</strain>
    </source>
</reference>
<sequence>MADNSLNGRIAIVTGAAGDIGAAIVQRFVAAGCKVAALDRDLDALHARYPETGGAEAHAGVLSMACDVADARATEAAVAQVIARWGALHIVVNNAATVTPTATIADLSLDDWDTTLAVNLTGAWLMAKWAIPHMTQAGGGVVLNIASQLGHVTSRGRGAYGVSKAGMLALTRSIAVDHAMDGIRAVSLSPGAVMTSRVATRYGGTQEANDALAGRYPVQRLGTVDDVADAALFMVGDGAAFITGTDLLVDGGYTAV</sequence>